<dbReference type="PRINTS" id="PR00095">
    <property type="entry name" value="ANTSNTHASEI"/>
</dbReference>
<dbReference type="PANTHER" id="PTHR42839">
    <property type="entry name" value="ISOCHORISMATE SYNTHASE ENTC"/>
    <property type="match status" value="1"/>
</dbReference>
<evidence type="ECO:0000256" key="4">
    <source>
        <dbReference type="ARBA" id="ARBA00023235"/>
    </source>
</evidence>
<dbReference type="EMBL" id="RKLN01000005">
    <property type="protein sequence ID" value="RVW01746.1"/>
    <property type="molecule type" value="Genomic_DNA"/>
</dbReference>
<evidence type="ECO:0000313" key="8">
    <source>
        <dbReference type="Proteomes" id="UP000284333"/>
    </source>
</evidence>
<dbReference type="SUPFAM" id="SSF56322">
    <property type="entry name" value="ADC synthase"/>
    <property type="match status" value="1"/>
</dbReference>
<dbReference type="InterPro" id="IPR019999">
    <property type="entry name" value="Anth_synth_I-like"/>
</dbReference>
<keyword evidence="8" id="KW-1185">Reference proteome</keyword>
<comment type="caution">
    <text evidence="7">The sequence shown here is derived from an EMBL/GenBank/DDBJ whole genome shotgun (WGS) entry which is preliminary data.</text>
</comment>
<evidence type="ECO:0000256" key="5">
    <source>
        <dbReference type="ARBA" id="ARBA00041564"/>
    </source>
</evidence>
<evidence type="ECO:0000313" key="7">
    <source>
        <dbReference type="EMBL" id="RVW01746.1"/>
    </source>
</evidence>
<reference evidence="7 8" key="1">
    <citation type="submission" date="2018-11" db="EMBL/GenBank/DDBJ databases">
        <title>Rhodococcus spongicola sp. nov. and Rhodococcus xishaensis sp. nov. from marine sponges.</title>
        <authorList>
            <person name="Li L."/>
            <person name="Lin H.W."/>
        </authorList>
    </citation>
    <scope>NUCLEOTIDE SEQUENCE [LARGE SCALE GENOMIC DNA]</scope>
    <source>
        <strain evidence="7 8">LHW50502</strain>
    </source>
</reference>
<dbReference type="InterPro" id="IPR015890">
    <property type="entry name" value="Chorismate_C"/>
</dbReference>
<organism evidence="7 8">
    <name type="scientific">Rhodococcus spongiicola</name>
    <dbReference type="NCBI Taxonomy" id="2487352"/>
    <lineage>
        <taxon>Bacteria</taxon>
        <taxon>Bacillati</taxon>
        <taxon>Actinomycetota</taxon>
        <taxon>Actinomycetes</taxon>
        <taxon>Mycobacteriales</taxon>
        <taxon>Nocardiaceae</taxon>
        <taxon>Rhodococcus</taxon>
    </lineage>
</organism>
<comment type="similarity">
    <text evidence="2">Belongs to the isochorismate synthase family.</text>
</comment>
<dbReference type="AlphaFoldDB" id="A0A3S3AD68"/>
<comment type="catalytic activity">
    <reaction evidence="1">
        <text>chorismate = isochorismate</text>
        <dbReference type="Rhea" id="RHEA:18985"/>
        <dbReference type="ChEBI" id="CHEBI:29748"/>
        <dbReference type="ChEBI" id="CHEBI:29780"/>
        <dbReference type="EC" id="5.4.4.2"/>
    </reaction>
</comment>
<dbReference type="NCBIfam" id="TIGR00543">
    <property type="entry name" value="isochor_syn"/>
    <property type="match status" value="1"/>
</dbReference>
<name>A0A3S3AD68_9NOCA</name>
<feature type="domain" description="Chorismate-utilising enzyme C-terminal" evidence="6">
    <location>
        <begin position="89"/>
        <end position="349"/>
    </location>
</feature>
<evidence type="ECO:0000256" key="3">
    <source>
        <dbReference type="ARBA" id="ARBA00012824"/>
    </source>
</evidence>
<evidence type="ECO:0000256" key="1">
    <source>
        <dbReference type="ARBA" id="ARBA00000799"/>
    </source>
</evidence>
<dbReference type="GO" id="GO:0008909">
    <property type="term" value="F:isochorismate synthase activity"/>
    <property type="evidence" value="ECO:0007669"/>
    <property type="project" value="UniProtKB-EC"/>
</dbReference>
<dbReference type="Proteomes" id="UP000284333">
    <property type="component" value="Unassembled WGS sequence"/>
</dbReference>
<dbReference type="EC" id="5.4.4.2" evidence="3"/>
<dbReference type="Gene3D" id="3.60.120.10">
    <property type="entry name" value="Anthranilate synthase"/>
    <property type="match status" value="1"/>
</dbReference>
<evidence type="ECO:0000259" key="6">
    <source>
        <dbReference type="Pfam" id="PF00425"/>
    </source>
</evidence>
<dbReference type="RefSeq" id="WP_127948056.1">
    <property type="nucleotide sequence ID" value="NZ_RKLN01000005.1"/>
</dbReference>
<dbReference type="InterPro" id="IPR004561">
    <property type="entry name" value="IsoChor_synthase"/>
</dbReference>
<proteinExistence type="inferred from homology"/>
<accession>A0A3S3AD68</accession>
<keyword evidence="4 7" id="KW-0413">Isomerase</keyword>
<protein>
    <recommendedName>
        <fullName evidence="3">isochorismate synthase</fullName>
        <ecNumber evidence="3">5.4.4.2</ecNumber>
    </recommendedName>
    <alternativeName>
        <fullName evidence="5">Isochorismate mutase</fullName>
    </alternativeName>
</protein>
<gene>
    <name evidence="7" type="ORF">EF834_15270</name>
</gene>
<dbReference type="OrthoDB" id="9806579at2"/>
<dbReference type="PANTHER" id="PTHR42839:SF2">
    <property type="entry name" value="ISOCHORISMATE SYNTHASE ENTC"/>
    <property type="match status" value="1"/>
</dbReference>
<evidence type="ECO:0000256" key="2">
    <source>
        <dbReference type="ARBA" id="ARBA00005297"/>
    </source>
</evidence>
<dbReference type="InterPro" id="IPR005801">
    <property type="entry name" value="ADC_synthase"/>
</dbReference>
<dbReference type="Pfam" id="PF00425">
    <property type="entry name" value="Chorismate_bind"/>
    <property type="match status" value="1"/>
</dbReference>
<sequence>MDGFLLSRPTRTLRTAGARDRFDDANAAADALAAGRADLIVGALPFDPNAPAALTAPETMSWTPGPWRPQAVAALPTVRVANEIPSATEHVARIHGLVERLRRGDLEKVVAARAVQLVADAPISPEALAARLIARHETANGYAVDLTPAGDGYVGHTLVGASPEILLSRRGTTVTCHPLAGSAPRRDDPATDRAEGEALLTSSKNLTEHAYVVDWIRDVLAPLCTELDVPSSPQLTGTREVWHLDSPIRGELRDPSLHSLALAGRLHPTPAVCGTPTDRALETIHEIEGDRRFYGGAVGWCDAAGDGDWVVAIRCAEIDADGTTALAWAGGGIVAGSDPDAELDETTTKLGTLLGTLGVDVRTRGAGGWYLDPDVTNARVAGARPPCPMP</sequence>